<dbReference type="PANTHER" id="PTHR46684:SF16">
    <property type="entry name" value="TRANSCRIPTION FACTOR BHLH67-LIKE ISOFORM X2"/>
    <property type="match status" value="1"/>
</dbReference>
<keyword evidence="10" id="KW-1185">Reference proteome</keyword>
<dbReference type="Proteomes" id="UP001187192">
    <property type="component" value="Unassembled WGS sequence"/>
</dbReference>
<proteinExistence type="predicted"/>
<evidence type="ECO:0000256" key="6">
    <source>
        <dbReference type="SAM" id="MobiDB-lite"/>
    </source>
</evidence>
<gene>
    <name evidence="8" type="ORF">TIFTF001_046689</name>
    <name evidence="9" type="ORF">TIFTF001_046690</name>
</gene>
<keyword evidence="5" id="KW-0539">Nucleus</keyword>
<feature type="compositionally biased region" description="Basic residues" evidence="6">
    <location>
        <begin position="215"/>
        <end position="225"/>
    </location>
</feature>
<evidence type="ECO:0000259" key="7">
    <source>
        <dbReference type="PROSITE" id="PS50888"/>
    </source>
</evidence>
<keyword evidence="4" id="KW-0804">Transcription</keyword>
<protein>
    <recommendedName>
        <fullName evidence="7">BHLH domain-containing protein</fullName>
    </recommendedName>
</protein>
<keyword evidence="3" id="KW-0238">DNA-binding</keyword>
<dbReference type="GO" id="GO:0003700">
    <property type="term" value="F:DNA-binding transcription factor activity"/>
    <property type="evidence" value="ECO:0007669"/>
    <property type="project" value="InterPro"/>
</dbReference>
<dbReference type="EMBL" id="BTGU01004874">
    <property type="protein sequence ID" value="GMN33308.1"/>
    <property type="molecule type" value="Genomic_DNA"/>
</dbReference>
<accession>A0AA88CSN4</accession>
<dbReference type="GO" id="GO:0046983">
    <property type="term" value="F:protein dimerization activity"/>
    <property type="evidence" value="ECO:0007669"/>
    <property type="project" value="InterPro"/>
</dbReference>
<dbReference type="FunFam" id="4.10.280.10:FF:000050">
    <property type="entry name" value="Basic helix-loop-helix transcription factor"/>
    <property type="match status" value="1"/>
</dbReference>
<organism evidence="9 10">
    <name type="scientific">Ficus carica</name>
    <name type="common">Common fig</name>
    <dbReference type="NCBI Taxonomy" id="3494"/>
    <lineage>
        <taxon>Eukaryota</taxon>
        <taxon>Viridiplantae</taxon>
        <taxon>Streptophyta</taxon>
        <taxon>Embryophyta</taxon>
        <taxon>Tracheophyta</taxon>
        <taxon>Spermatophyta</taxon>
        <taxon>Magnoliopsida</taxon>
        <taxon>eudicotyledons</taxon>
        <taxon>Gunneridae</taxon>
        <taxon>Pentapetalae</taxon>
        <taxon>rosids</taxon>
        <taxon>fabids</taxon>
        <taxon>Rosales</taxon>
        <taxon>Moraceae</taxon>
        <taxon>Ficeae</taxon>
        <taxon>Ficus</taxon>
    </lineage>
</organism>
<feature type="region of interest" description="Disordered" evidence="6">
    <location>
        <begin position="1"/>
        <end position="22"/>
    </location>
</feature>
<reference evidence="9" key="1">
    <citation type="submission" date="2023-07" db="EMBL/GenBank/DDBJ databases">
        <title>draft genome sequence of fig (Ficus carica).</title>
        <authorList>
            <person name="Takahashi T."/>
            <person name="Nishimura K."/>
        </authorList>
    </citation>
    <scope>NUCLEOTIDE SEQUENCE</scope>
</reference>
<comment type="subcellular location">
    <subcellularLocation>
        <location evidence="1">Nucleus</location>
    </subcellularLocation>
</comment>
<dbReference type="GO" id="GO:0045893">
    <property type="term" value="P:positive regulation of DNA-templated transcription"/>
    <property type="evidence" value="ECO:0007669"/>
    <property type="project" value="TreeGrafter"/>
</dbReference>
<evidence type="ECO:0000256" key="3">
    <source>
        <dbReference type="ARBA" id="ARBA00023125"/>
    </source>
</evidence>
<evidence type="ECO:0000256" key="5">
    <source>
        <dbReference type="ARBA" id="ARBA00023242"/>
    </source>
</evidence>
<evidence type="ECO:0000313" key="10">
    <source>
        <dbReference type="Proteomes" id="UP001187192"/>
    </source>
</evidence>
<feature type="compositionally biased region" description="Polar residues" evidence="6">
    <location>
        <begin position="194"/>
        <end position="212"/>
    </location>
</feature>
<feature type="domain" description="BHLH" evidence="7">
    <location>
        <begin position="233"/>
        <end position="284"/>
    </location>
</feature>
<feature type="compositionally biased region" description="Low complexity" evidence="6">
    <location>
        <begin position="346"/>
        <end position="363"/>
    </location>
</feature>
<evidence type="ECO:0000256" key="2">
    <source>
        <dbReference type="ARBA" id="ARBA00023015"/>
    </source>
</evidence>
<evidence type="ECO:0000256" key="4">
    <source>
        <dbReference type="ARBA" id="ARBA00023163"/>
    </source>
</evidence>
<name>A0AA88CSN4_FICCA</name>
<dbReference type="PANTHER" id="PTHR46684">
    <property type="entry name" value="TRANSCRIPTION FACTOR FAMA"/>
    <property type="match status" value="1"/>
</dbReference>
<dbReference type="InterPro" id="IPR044283">
    <property type="entry name" value="FAMA/SPEECHLESS/MUTE-like"/>
</dbReference>
<dbReference type="CDD" id="cd11448">
    <property type="entry name" value="bHLH_AtFAMA_like"/>
    <property type="match status" value="1"/>
</dbReference>
<evidence type="ECO:0000256" key="1">
    <source>
        <dbReference type="ARBA" id="ARBA00004123"/>
    </source>
</evidence>
<keyword evidence="2" id="KW-0805">Transcription regulation</keyword>
<feature type="region of interest" description="Disordered" evidence="6">
    <location>
        <begin position="344"/>
        <end position="363"/>
    </location>
</feature>
<comment type="caution">
    <text evidence="9">The sequence shown here is derived from an EMBL/GenBank/DDBJ whole genome shotgun (WGS) entry which is preliminary data.</text>
</comment>
<feature type="region of interest" description="Disordered" evidence="6">
    <location>
        <begin position="194"/>
        <end position="233"/>
    </location>
</feature>
<dbReference type="SUPFAM" id="SSF47459">
    <property type="entry name" value="HLH, helix-loop-helix DNA-binding domain"/>
    <property type="match status" value="1"/>
</dbReference>
<dbReference type="AlphaFoldDB" id="A0AA88CSN4"/>
<evidence type="ECO:0000313" key="8">
    <source>
        <dbReference type="EMBL" id="GMN33297.1"/>
    </source>
</evidence>
<dbReference type="Gene3D" id="4.10.280.10">
    <property type="entry name" value="Helix-loop-helix DNA-binding domain"/>
    <property type="match status" value="1"/>
</dbReference>
<dbReference type="InterPro" id="IPR036638">
    <property type="entry name" value="HLH_DNA-bd_sf"/>
</dbReference>
<evidence type="ECO:0000313" key="9">
    <source>
        <dbReference type="EMBL" id="GMN33308.1"/>
    </source>
</evidence>
<dbReference type="Pfam" id="PF00010">
    <property type="entry name" value="HLH"/>
    <property type="match status" value="1"/>
</dbReference>
<sequence length="464" mass="52511">MREKQKERELESPHNPLSPLPDKTATANNAWVLFFGEHLEFECLDQGLTSTGSFRFEEDLEDNRIPFLEMLQSVETSSSPSFLPLKEPSFQTLLKLQHLKKHQPWEEGHITGYNISNILEMETQIQALEFDQSCVTHDIVAMHESSPIKSEAKDGQYLHQYPLSTSECINQEEQPSSVENCCKELGTTDSKTIWVQPQPALKQTQNPKSNPVTRERRKRKRTRPTKNKEEVETQRMTHIAVERNRRRQMNDHLNVLRSLMPTSYIQRGDQASIVGGAIDFVKELEQLLQSLEAQKRMRKAEDNNTVCTSTTSSSSSSAAAATVPSFNGLFMSLSQYRIGREEDIKNNSSSSNNNNNHLNNNNVSNLGEEVRAENKSEAADIEVTVIQTHVNLKIQCPRRPGQLLTAIIALEDLRLSVLHLNITSSQDTVLYSFNLRIEDGCKLGTADEIAGAVHQIFRFIKHGS</sequence>
<dbReference type="GO" id="GO:0010052">
    <property type="term" value="P:guard cell differentiation"/>
    <property type="evidence" value="ECO:0007669"/>
    <property type="project" value="InterPro"/>
</dbReference>
<dbReference type="EMBL" id="BTGU01004873">
    <property type="protein sequence ID" value="GMN33297.1"/>
    <property type="molecule type" value="Genomic_DNA"/>
</dbReference>
<dbReference type="InterPro" id="IPR054502">
    <property type="entry name" value="bHLH-TF_ACT-like_plant"/>
</dbReference>
<dbReference type="Pfam" id="PF22754">
    <property type="entry name" value="bHLH-TF_ACT-like_plant"/>
    <property type="match status" value="1"/>
</dbReference>
<dbReference type="InterPro" id="IPR011598">
    <property type="entry name" value="bHLH_dom"/>
</dbReference>
<dbReference type="GO" id="GO:0005634">
    <property type="term" value="C:nucleus"/>
    <property type="evidence" value="ECO:0007669"/>
    <property type="project" value="UniProtKB-SubCell"/>
</dbReference>
<dbReference type="GO" id="GO:0003677">
    <property type="term" value="F:DNA binding"/>
    <property type="evidence" value="ECO:0007669"/>
    <property type="project" value="UniProtKB-KW"/>
</dbReference>
<feature type="compositionally biased region" description="Basic and acidic residues" evidence="6">
    <location>
        <begin position="1"/>
        <end position="12"/>
    </location>
</feature>
<dbReference type="SMART" id="SM00353">
    <property type="entry name" value="HLH"/>
    <property type="match status" value="1"/>
</dbReference>
<dbReference type="PROSITE" id="PS50888">
    <property type="entry name" value="BHLH"/>
    <property type="match status" value="1"/>
</dbReference>